<name>A0ABS2WRR3_9BACT</name>
<gene>
    <name evidence="2" type="ORF">JWV37_06145</name>
</gene>
<evidence type="ECO:0000313" key="2">
    <source>
        <dbReference type="EMBL" id="MBN2964353.1"/>
    </source>
</evidence>
<evidence type="ECO:0008006" key="4">
    <source>
        <dbReference type="Google" id="ProtNLM"/>
    </source>
</evidence>
<reference evidence="3" key="1">
    <citation type="submission" date="2021-02" db="EMBL/GenBank/DDBJ databases">
        <title>Sulfurospirillum tamanensis sp. nov.</title>
        <authorList>
            <person name="Merkel A.Y."/>
        </authorList>
    </citation>
    <scope>NUCLEOTIDE SEQUENCE [LARGE SCALE GENOMIC DNA]</scope>
    <source>
        <strain evidence="3">T05b</strain>
    </source>
</reference>
<reference evidence="2 3" key="2">
    <citation type="submission" date="2021-02" db="EMBL/GenBank/DDBJ databases">
        <title>Sulfurospirillum tamanensis sp. nov.</title>
        <authorList>
            <person name="Frolova A."/>
            <person name="Merkel A."/>
            <person name="Slobodkin A."/>
        </authorList>
    </citation>
    <scope>NUCLEOTIDE SEQUENCE [LARGE SCALE GENOMIC DNA]</scope>
    <source>
        <strain evidence="2 3">T05b</strain>
    </source>
</reference>
<sequence>MKTIQQLKEKILGYVFILSKQPVLYRDLLRANALYNEGMHIDPAVLNFRTNISNAYIIYAILCAIVLVPITALTHVVLVNVDFHISIIGTIFATSCVFVGFQFFQDWLRDEMTSRLIKQAWQIHFPHFSYEKYSEKVEAIYIDLKMNEIPTKEWEHYVLDRLVNVPK</sequence>
<organism evidence="2 3">
    <name type="scientific">Sulfurospirillum tamanense</name>
    <dbReference type="NCBI Taxonomy" id="2813362"/>
    <lineage>
        <taxon>Bacteria</taxon>
        <taxon>Pseudomonadati</taxon>
        <taxon>Campylobacterota</taxon>
        <taxon>Epsilonproteobacteria</taxon>
        <taxon>Campylobacterales</taxon>
        <taxon>Sulfurospirillaceae</taxon>
        <taxon>Sulfurospirillum</taxon>
    </lineage>
</organism>
<evidence type="ECO:0000256" key="1">
    <source>
        <dbReference type="SAM" id="Phobius"/>
    </source>
</evidence>
<dbReference type="EMBL" id="JAFHKK010000010">
    <property type="protein sequence ID" value="MBN2964353.1"/>
    <property type="molecule type" value="Genomic_DNA"/>
</dbReference>
<feature type="transmembrane region" description="Helical" evidence="1">
    <location>
        <begin position="56"/>
        <end position="77"/>
    </location>
</feature>
<keyword evidence="1" id="KW-0472">Membrane</keyword>
<dbReference type="RefSeq" id="WP_205458900.1">
    <property type="nucleotide sequence ID" value="NZ_JAFHKK010000010.1"/>
</dbReference>
<proteinExistence type="predicted"/>
<reference evidence="2 3" key="3">
    <citation type="submission" date="2021-02" db="EMBL/GenBank/DDBJ databases">
        <authorList>
            <person name="Merkel A.Y."/>
        </authorList>
    </citation>
    <scope>NUCLEOTIDE SEQUENCE [LARGE SCALE GENOMIC DNA]</scope>
    <source>
        <strain evidence="2 3">T05b</strain>
    </source>
</reference>
<protein>
    <recommendedName>
        <fullName evidence="4">SMODS and SLOG-associating 2TM effector domain-containing protein</fullName>
    </recommendedName>
</protein>
<accession>A0ABS2WRR3</accession>
<evidence type="ECO:0000313" key="3">
    <source>
        <dbReference type="Proteomes" id="UP000703590"/>
    </source>
</evidence>
<feature type="transmembrane region" description="Helical" evidence="1">
    <location>
        <begin position="83"/>
        <end position="104"/>
    </location>
</feature>
<dbReference type="Proteomes" id="UP000703590">
    <property type="component" value="Unassembled WGS sequence"/>
</dbReference>
<keyword evidence="1" id="KW-0812">Transmembrane</keyword>
<comment type="caution">
    <text evidence="2">The sequence shown here is derived from an EMBL/GenBank/DDBJ whole genome shotgun (WGS) entry which is preliminary data.</text>
</comment>
<keyword evidence="3" id="KW-1185">Reference proteome</keyword>
<keyword evidence="1" id="KW-1133">Transmembrane helix</keyword>